<dbReference type="GO" id="GO:0102559">
    <property type="term" value="F:peptide chain release factor N(5)-glutamine methyltransferase activity"/>
    <property type="evidence" value="ECO:0007669"/>
    <property type="project" value="UniProtKB-EC"/>
</dbReference>
<dbReference type="PANTHER" id="PTHR18895">
    <property type="entry name" value="HEMK METHYLTRANSFERASE"/>
    <property type="match status" value="1"/>
</dbReference>
<evidence type="ECO:0000256" key="3">
    <source>
        <dbReference type="ARBA" id="ARBA00022679"/>
    </source>
</evidence>
<accession>A0A6P0HJS2</accession>
<dbReference type="InterPro" id="IPR007848">
    <property type="entry name" value="Small_mtfrase_dom"/>
</dbReference>
<proteinExistence type="predicted"/>
<evidence type="ECO:0000256" key="5">
    <source>
        <dbReference type="ARBA" id="ARBA00048391"/>
    </source>
</evidence>
<dbReference type="InterPro" id="IPR004556">
    <property type="entry name" value="HemK-like"/>
</dbReference>
<feature type="domain" description="Methyltransferase small" evidence="7">
    <location>
        <begin position="105"/>
        <end position="194"/>
    </location>
</feature>
<dbReference type="EC" id="2.1.1.297" evidence="1"/>
<dbReference type="InterPro" id="IPR029063">
    <property type="entry name" value="SAM-dependent_MTases_sf"/>
</dbReference>
<comment type="catalytic activity">
    <reaction evidence="5">
        <text>L-glutaminyl-[peptide chain release factor] + S-adenosyl-L-methionine = N(5)-methyl-L-glutaminyl-[peptide chain release factor] + S-adenosyl-L-homocysteine + H(+)</text>
        <dbReference type="Rhea" id="RHEA:42896"/>
        <dbReference type="Rhea" id="RHEA-COMP:10271"/>
        <dbReference type="Rhea" id="RHEA-COMP:10272"/>
        <dbReference type="ChEBI" id="CHEBI:15378"/>
        <dbReference type="ChEBI" id="CHEBI:30011"/>
        <dbReference type="ChEBI" id="CHEBI:57856"/>
        <dbReference type="ChEBI" id="CHEBI:59789"/>
        <dbReference type="ChEBI" id="CHEBI:61891"/>
        <dbReference type="EC" id="2.1.1.297"/>
    </reaction>
</comment>
<feature type="region of interest" description="Disordered" evidence="6">
    <location>
        <begin position="1"/>
        <end position="22"/>
    </location>
</feature>
<evidence type="ECO:0000259" key="7">
    <source>
        <dbReference type="Pfam" id="PF05175"/>
    </source>
</evidence>
<keyword evidence="3 8" id="KW-0808">Transferase</keyword>
<evidence type="ECO:0000313" key="8">
    <source>
        <dbReference type="EMBL" id="NEN78484.1"/>
    </source>
</evidence>
<evidence type="ECO:0000256" key="2">
    <source>
        <dbReference type="ARBA" id="ARBA00022603"/>
    </source>
</evidence>
<keyword evidence="2 8" id="KW-0489">Methyltransferase</keyword>
<sequence length="285" mass="29524">MTRTLPGDDAPRPPSAYSTGPEDLPTLVARLRAAGCVFAEDEAAELARASRRAGRGDDWLERAVAERVAGRPLELVVGEVVFGGLRLVVAPGTFVPRVRTELLAELALEALPAGGRVLDLCGGVGAVATVVAARRPDATVVSADLDERASACARANLAPYGSRGLVVTGDLYAALPPALHRGFDVVVANAPYVPTERIAAMPREAREHEPLVALDGGADGTELQQRVVAGAPDWLVAGGRVVVECAPAQLPVLRDALGRAGFTAEPCEDDERGAHAVVGRGGMIG</sequence>
<dbReference type="SUPFAM" id="SSF53335">
    <property type="entry name" value="S-adenosyl-L-methionine-dependent methyltransferases"/>
    <property type="match status" value="1"/>
</dbReference>
<dbReference type="Proteomes" id="UP000468687">
    <property type="component" value="Unassembled WGS sequence"/>
</dbReference>
<dbReference type="GO" id="GO:0032259">
    <property type="term" value="P:methylation"/>
    <property type="evidence" value="ECO:0007669"/>
    <property type="project" value="UniProtKB-KW"/>
</dbReference>
<name>A0A6P0HJS2_9ACTN</name>
<evidence type="ECO:0000313" key="9">
    <source>
        <dbReference type="Proteomes" id="UP000468687"/>
    </source>
</evidence>
<dbReference type="EMBL" id="JAAGXA010000005">
    <property type="protein sequence ID" value="NEN78484.1"/>
    <property type="molecule type" value="Genomic_DNA"/>
</dbReference>
<evidence type="ECO:0000256" key="4">
    <source>
        <dbReference type="ARBA" id="ARBA00022691"/>
    </source>
</evidence>
<organism evidence="8 9">
    <name type="scientific">Nocardioides zeae</name>
    <dbReference type="NCBI Taxonomy" id="1457234"/>
    <lineage>
        <taxon>Bacteria</taxon>
        <taxon>Bacillati</taxon>
        <taxon>Actinomycetota</taxon>
        <taxon>Actinomycetes</taxon>
        <taxon>Propionibacteriales</taxon>
        <taxon>Nocardioidaceae</taxon>
        <taxon>Nocardioides</taxon>
    </lineage>
</organism>
<dbReference type="PANTHER" id="PTHR18895:SF74">
    <property type="entry name" value="MTRF1L RELEASE FACTOR GLUTAMINE METHYLTRANSFERASE"/>
    <property type="match status" value="1"/>
</dbReference>
<dbReference type="Pfam" id="PF05175">
    <property type="entry name" value="MTS"/>
    <property type="match status" value="1"/>
</dbReference>
<evidence type="ECO:0000256" key="6">
    <source>
        <dbReference type="SAM" id="MobiDB-lite"/>
    </source>
</evidence>
<dbReference type="NCBIfam" id="TIGR00536">
    <property type="entry name" value="hemK_fam"/>
    <property type="match status" value="1"/>
</dbReference>
<dbReference type="AlphaFoldDB" id="A0A6P0HJS2"/>
<keyword evidence="4" id="KW-0949">S-adenosyl-L-methionine</keyword>
<comment type="caution">
    <text evidence="8">The sequence shown here is derived from an EMBL/GenBank/DDBJ whole genome shotgun (WGS) entry which is preliminary data.</text>
</comment>
<evidence type="ECO:0000256" key="1">
    <source>
        <dbReference type="ARBA" id="ARBA00012771"/>
    </source>
</evidence>
<reference evidence="8 9" key="1">
    <citation type="journal article" date="2014" name="Int. J. Syst. Evol. Microbiol.">
        <title>Nocardioides zeae sp. nov., isolated from the stem of Zea mays.</title>
        <authorList>
            <person name="Glaeser S.P."/>
            <person name="McInroy J.A."/>
            <person name="Busse H.J."/>
            <person name="Kampfer P."/>
        </authorList>
    </citation>
    <scope>NUCLEOTIDE SEQUENCE [LARGE SCALE GENOMIC DNA]</scope>
    <source>
        <strain evidence="8 9">JCM 30728</strain>
    </source>
</reference>
<gene>
    <name evidence="8" type="ORF">G3T38_09345</name>
</gene>
<keyword evidence="9" id="KW-1185">Reference proteome</keyword>
<dbReference type="Gene3D" id="3.40.50.150">
    <property type="entry name" value="Vaccinia Virus protein VP39"/>
    <property type="match status" value="1"/>
</dbReference>
<dbReference type="InterPro" id="IPR050320">
    <property type="entry name" value="N5-glutamine_MTase"/>
</dbReference>
<protein>
    <recommendedName>
        <fullName evidence="1">peptide chain release factor N(5)-glutamine methyltransferase</fullName>
        <ecNumber evidence="1">2.1.1.297</ecNumber>
    </recommendedName>
</protein>